<comment type="caution">
    <text evidence="2">The sequence shown here is derived from an EMBL/GenBank/DDBJ whole genome shotgun (WGS) entry which is preliminary data.</text>
</comment>
<protein>
    <recommendedName>
        <fullName evidence="1">AAA domain-containing protein</fullName>
    </recommendedName>
</protein>
<dbReference type="RefSeq" id="WP_020194598.1">
    <property type="nucleotide sequence ID" value="NZ_BAOH01000005.1"/>
</dbReference>
<dbReference type="AlphaFoldDB" id="A0A0C1Z8W0"/>
<name>A0A0C1Z8W0_9VIBR</name>
<reference evidence="2 3" key="1">
    <citation type="submission" date="2014-07" db="EMBL/GenBank/DDBJ databases">
        <title>Unique and conserved regions in Vibrio harveyi and related species in comparison with the shrimp pathogen Vibrio harveyi CAIM 1792.</title>
        <authorList>
            <person name="Espinoza-Valles I."/>
            <person name="Vora G."/>
            <person name="Leekitcharoenphon P."/>
            <person name="Ussery D."/>
            <person name="Hoj L."/>
            <person name="Gomez-Gil B."/>
        </authorList>
    </citation>
    <scope>NUCLEOTIDE SEQUENCE [LARGE SCALE GENOMIC DNA]</scope>
    <source>
        <strain evidence="3">CAIM 1854 / LMG 25443</strain>
    </source>
</reference>
<proteinExistence type="predicted"/>
<evidence type="ECO:0000313" key="2">
    <source>
        <dbReference type="EMBL" id="KIF53395.1"/>
    </source>
</evidence>
<dbReference type="InterPro" id="IPR050678">
    <property type="entry name" value="DNA_Partitioning_ATPase"/>
</dbReference>
<dbReference type="InterPro" id="IPR025669">
    <property type="entry name" value="AAA_dom"/>
</dbReference>
<dbReference type="SUPFAM" id="SSF52540">
    <property type="entry name" value="P-loop containing nucleoside triphosphate hydrolases"/>
    <property type="match status" value="1"/>
</dbReference>
<dbReference type="PATRIC" id="fig|1229493.5.peg.1247"/>
<dbReference type="PANTHER" id="PTHR13696">
    <property type="entry name" value="P-LOOP CONTAINING NUCLEOSIDE TRIPHOSPHATE HYDROLASE"/>
    <property type="match status" value="1"/>
</dbReference>
<dbReference type="InterPro" id="IPR027417">
    <property type="entry name" value="P-loop_NTPase"/>
</dbReference>
<evidence type="ECO:0000313" key="3">
    <source>
        <dbReference type="Proteomes" id="UP000031586"/>
    </source>
</evidence>
<dbReference type="Proteomes" id="UP000031586">
    <property type="component" value="Unassembled WGS sequence"/>
</dbReference>
<evidence type="ECO:0000259" key="1">
    <source>
        <dbReference type="Pfam" id="PF13614"/>
    </source>
</evidence>
<accession>A0A0C1Z8W0</accession>
<feature type="domain" description="AAA" evidence="1">
    <location>
        <begin position="114"/>
        <end position="295"/>
    </location>
</feature>
<dbReference type="Gene3D" id="3.40.50.300">
    <property type="entry name" value="P-loop containing nucleotide triphosphate hydrolases"/>
    <property type="match status" value="1"/>
</dbReference>
<sequence>MQTQVQNNVDQLDEMLLTTKSQLPFNDDVESEQYSERKEIVYTQQDISNLTGIPLTRVKKAIEEAEKENGAPYLRLANSWYQLSQQEAIELVKKFHIFPMRDLRETFGTYDVPVVCVHKGKGGIGKTTTAIALAVNSATDIVKAKRTLLIDGDPQGSVRHFMLHTDLILKSVNSVGSIFKKYAHLSRDERLSNGIQKEIRDLLFENVIFESNVDNLWFTPALMSDTGMLITICEILGQKGNTFDDAITLYKDLIITPLKNDFDIIFIDTSPACDPITYSLYYASNYLIIPTTGRTQDFKAYQEYLSLSKLIIERCMPSDFKGFHAIRTLVTKHLKNSEYVVRNAGSILSSPYTFNQVVEENKVYEKASKEQLPIQLLNSKAKAHREAVSALNQLHVLIMKMIEPNIFPEKDKMQASEVA</sequence>
<gene>
    <name evidence="2" type="ORF">H735_10780</name>
</gene>
<dbReference type="EMBL" id="JPRD01000015">
    <property type="protein sequence ID" value="KIF53395.1"/>
    <property type="molecule type" value="Genomic_DNA"/>
</dbReference>
<organism evidence="2 3">
    <name type="scientific">Vibrio owensii CAIM 1854 = LMG 25443</name>
    <dbReference type="NCBI Taxonomy" id="1229493"/>
    <lineage>
        <taxon>Bacteria</taxon>
        <taxon>Pseudomonadati</taxon>
        <taxon>Pseudomonadota</taxon>
        <taxon>Gammaproteobacteria</taxon>
        <taxon>Vibrionales</taxon>
        <taxon>Vibrionaceae</taxon>
        <taxon>Vibrio</taxon>
    </lineage>
</organism>
<dbReference type="PANTHER" id="PTHR13696:SF52">
    <property type="entry name" value="PARA FAMILY PROTEIN CT_582"/>
    <property type="match status" value="1"/>
</dbReference>
<dbReference type="Pfam" id="PF13614">
    <property type="entry name" value="AAA_31"/>
    <property type="match status" value="1"/>
</dbReference>